<sequence length="316" mass="33759">MIPAALPKPTRRLIFQTKHKQTLLDNPQTATLGGEEIPLQWIERRTEIPAKRKLVKEAITLMSQSKDAGDWANLPALLHGLQTCSASPPKAVLVEFIVRKAVAAGQVGVILMCLTSHRTTDLTLARYPAITRLLAPAVHSTALAGEWSEEALHKALTKARTLGLLLEDPSHQSPPASNLPDPRKDPALIGVFLSLSAAHTHLFPSASPASSSRPTVAAYTTRLLANLGPLVQPLSFAPPTHGPVWEMLESVPIWQGLALAQKVLGVECPEREKVESIVADYGAALSNLAAALEARGGGEGTYGGEALKVWQGALRV</sequence>
<dbReference type="AlphaFoldDB" id="A0A1V8TUZ0"/>
<gene>
    <name evidence="1" type="ORF">B0A48_00541</name>
</gene>
<dbReference type="EMBL" id="NAJO01000001">
    <property type="protein sequence ID" value="OQO15159.1"/>
    <property type="molecule type" value="Genomic_DNA"/>
</dbReference>
<organism evidence="1 2">
    <name type="scientific">Cryoendolithus antarcticus</name>
    <dbReference type="NCBI Taxonomy" id="1507870"/>
    <lineage>
        <taxon>Eukaryota</taxon>
        <taxon>Fungi</taxon>
        <taxon>Dikarya</taxon>
        <taxon>Ascomycota</taxon>
        <taxon>Pezizomycotina</taxon>
        <taxon>Dothideomycetes</taxon>
        <taxon>Dothideomycetidae</taxon>
        <taxon>Cladosporiales</taxon>
        <taxon>Cladosporiaceae</taxon>
        <taxon>Cryoendolithus</taxon>
    </lineage>
</organism>
<dbReference type="OrthoDB" id="5405126at2759"/>
<dbReference type="STRING" id="1507870.A0A1V8TUZ0"/>
<dbReference type="InParanoid" id="A0A1V8TUZ0"/>
<comment type="caution">
    <text evidence="1">The sequence shown here is derived from an EMBL/GenBank/DDBJ whole genome shotgun (WGS) entry which is preliminary data.</text>
</comment>
<keyword evidence="2" id="KW-1185">Reference proteome</keyword>
<reference evidence="2" key="1">
    <citation type="submission" date="2017-03" db="EMBL/GenBank/DDBJ databases">
        <title>Genomes of endolithic fungi from Antarctica.</title>
        <authorList>
            <person name="Coleine C."/>
            <person name="Masonjones S."/>
            <person name="Stajich J.E."/>
        </authorList>
    </citation>
    <scope>NUCLEOTIDE SEQUENCE [LARGE SCALE GENOMIC DNA]</scope>
    <source>
        <strain evidence="2">CCFEE 5527</strain>
    </source>
</reference>
<evidence type="ECO:0000313" key="2">
    <source>
        <dbReference type="Proteomes" id="UP000192596"/>
    </source>
</evidence>
<protein>
    <submittedName>
        <fullName evidence="1">Uncharacterized protein</fullName>
    </submittedName>
</protein>
<accession>A0A1V8TUZ0</accession>
<evidence type="ECO:0000313" key="1">
    <source>
        <dbReference type="EMBL" id="OQO15159.1"/>
    </source>
</evidence>
<dbReference type="Proteomes" id="UP000192596">
    <property type="component" value="Unassembled WGS sequence"/>
</dbReference>
<proteinExistence type="predicted"/>
<name>A0A1V8TUZ0_9PEZI</name>